<dbReference type="InterPro" id="IPR052276">
    <property type="entry name" value="Diphthamide-biosynth_chaperone"/>
</dbReference>
<protein>
    <submittedName>
        <fullName evidence="2">Putative Chaperone DnaJ-domain superfamily protein</fullName>
    </submittedName>
</protein>
<dbReference type="InterPro" id="IPR001623">
    <property type="entry name" value="DnaJ_domain"/>
</dbReference>
<evidence type="ECO:0000259" key="1">
    <source>
        <dbReference type="PROSITE" id="PS50076"/>
    </source>
</evidence>
<dbReference type="PROSITE" id="PS50076">
    <property type="entry name" value="DNAJ_2"/>
    <property type="match status" value="1"/>
</dbReference>
<name>A0A5B7B8I5_DAVIN</name>
<feature type="domain" description="J" evidence="1">
    <location>
        <begin position="57"/>
        <end position="124"/>
    </location>
</feature>
<dbReference type="SUPFAM" id="SSF46565">
    <property type="entry name" value="Chaperone J-domain"/>
    <property type="match status" value="1"/>
</dbReference>
<gene>
    <name evidence="2" type="ORF">Din_034563</name>
</gene>
<organism evidence="2">
    <name type="scientific">Davidia involucrata</name>
    <name type="common">Dove tree</name>
    <dbReference type="NCBI Taxonomy" id="16924"/>
    <lineage>
        <taxon>Eukaryota</taxon>
        <taxon>Viridiplantae</taxon>
        <taxon>Streptophyta</taxon>
        <taxon>Embryophyta</taxon>
        <taxon>Tracheophyta</taxon>
        <taxon>Spermatophyta</taxon>
        <taxon>Magnoliopsida</taxon>
        <taxon>eudicotyledons</taxon>
        <taxon>Gunneridae</taxon>
        <taxon>Pentapetalae</taxon>
        <taxon>asterids</taxon>
        <taxon>Cornales</taxon>
        <taxon>Nyssaceae</taxon>
        <taxon>Davidia</taxon>
    </lineage>
</organism>
<dbReference type="Pfam" id="PF00226">
    <property type="entry name" value="DnaJ"/>
    <property type="match status" value="1"/>
</dbReference>
<dbReference type="Gene3D" id="1.10.287.110">
    <property type="entry name" value="DnaJ domain"/>
    <property type="match status" value="1"/>
</dbReference>
<dbReference type="SMART" id="SM00271">
    <property type="entry name" value="DnaJ"/>
    <property type="match status" value="1"/>
</dbReference>
<accession>A0A5B7B8I5</accession>
<reference evidence="2" key="1">
    <citation type="submission" date="2019-08" db="EMBL/GenBank/DDBJ databases">
        <title>Reference gene set and small RNA set construction with multiple tissues from Davidia involucrata Baill.</title>
        <authorList>
            <person name="Yang H."/>
            <person name="Zhou C."/>
            <person name="Li G."/>
            <person name="Wang J."/>
            <person name="Gao P."/>
            <person name="Wang M."/>
            <person name="Wang R."/>
            <person name="Zhao Y."/>
        </authorList>
    </citation>
    <scope>NUCLEOTIDE SEQUENCE</scope>
    <source>
        <tissue evidence="2">Mixed with DoveR01_LX</tissue>
    </source>
</reference>
<dbReference type="AlphaFoldDB" id="A0A5B7B8I5"/>
<evidence type="ECO:0000313" key="2">
    <source>
        <dbReference type="EMBL" id="MPA65122.1"/>
    </source>
</evidence>
<dbReference type="InterPro" id="IPR036869">
    <property type="entry name" value="J_dom_sf"/>
</dbReference>
<dbReference type="EMBL" id="GHES01034563">
    <property type="protein sequence ID" value="MPA65122.1"/>
    <property type="molecule type" value="Transcribed_RNA"/>
</dbReference>
<dbReference type="PROSITE" id="PS00636">
    <property type="entry name" value="DNAJ_1"/>
    <property type="match status" value="1"/>
</dbReference>
<sequence length="164" mass="18146">MASASLSLSTPFFSQKFAVDAPPSPPTCVRFRSSNRVSAVCTSTAERARVHIASPASLYEVLGIQMGATCQEIKVAYRRLARVLHPDVASNGQKDTSADEFMKIHAAYATLSDPEKRADYDSTLFRRRRQLSSQFSMSPSSSTAVMSSSFSGYTRQKWETDQCW</sequence>
<dbReference type="PANTHER" id="PTHR44240:SF22">
    <property type="entry name" value="CHAPERONE PROTEIN DNAJ 11, CHLOROPLASTIC-LIKE"/>
    <property type="match status" value="1"/>
</dbReference>
<dbReference type="PRINTS" id="PR00625">
    <property type="entry name" value="JDOMAIN"/>
</dbReference>
<dbReference type="InterPro" id="IPR018253">
    <property type="entry name" value="DnaJ_domain_CS"/>
</dbReference>
<dbReference type="CDD" id="cd06257">
    <property type="entry name" value="DnaJ"/>
    <property type="match status" value="1"/>
</dbReference>
<proteinExistence type="predicted"/>
<dbReference type="PANTHER" id="PTHR44240">
    <property type="entry name" value="DNAJ DOMAIN (PROKARYOTIC HEAT SHOCK PROTEIN)-RELATED"/>
    <property type="match status" value="1"/>
</dbReference>